<organism evidence="7">
    <name type="scientific">Sesamum angustifolium</name>
    <dbReference type="NCBI Taxonomy" id="2727405"/>
    <lineage>
        <taxon>Eukaryota</taxon>
        <taxon>Viridiplantae</taxon>
        <taxon>Streptophyta</taxon>
        <taxon>Embryophyta</taxon>
        <taxon>Tracheophyta</taxon>
        <taxon>Spermatophyta</taxon>
        <taxon>Magnoliopsida</taxon>
        <taxon>eudicotyledons</taxon>
        <taxon>Gunneridae</taxon>
        <taxon>Pentapetalae</taxon>
        <taxon>asterids</taxon>
        <taxon>lamiids</taxon>
        <taxon>Lamiales</taxon>
        <taxon>Pedaliaceae</taxon>
        <taxon>Sesamum</taxon>
    </lineage>
</organism>
<dbReference type="InterPro" id="IPR001245">
    <property type="entry name" value="Ser-Thr/Tyr_kinase_cat_dom"/>
</dbReference>
<evidence type="ECO:0000313" key="7">
    <source>
        <dbReference type="EMBL" id="KAL0327728.1"/>
    </source>
</evidence>
<dbReference type="InterPro" id="IPR011009">
    <property type="entry name" value="Kinase-like_dom_sf"/>
</dbReference>
<dbReference type="EMBL" id="JACGWK010000011">
    <property type="protein sequence ID" value="KAL0327728.1"/>
    <property type="molecule type" value="Genomic_DNA"/>
</dbReference>
<dbReference type="AlphaFoldDB" id="A0AAW2MB99"/>
<keyword evidence="1" id="KW-0723">Serine/threonine-protein kinase</keyword>
<accession>A0AAW2MB99</accession>
<gene>
    <name evidence="7" type="ORF">Sangu_1850800</name>
</gene>
<keyword evidence="3" id="KW-0547">Nucleotide-binding</keyword>
<evidence type="ECO:0000256" key="4">
    <source>
        <dbReference type="ARBA" id="ARBA00022777"/>
    </source>
</evidence>
<evidence type="ECO:0000256" key="5">
    <source>
        <dbReference type="ARBA" id="ARBA00022840"/>
    </source>
</evidence>
<keyword evidence="4 7" id="KW-0418">Kinase</keyword>
<dbReference type="GO" id="GO:0004674">
    <property type="term" value="F:protein serine/threonine kinase activity"/>
    <property type="evidence" value="ECO:0007669"/>
    <property type="project" value="UniProtKB-KW"/>
</dbReference>
<dbReference type="GO" id="GO:0005886">
    <property type="term" value="C:plasma membrane"/>
    <property type="evidence" value="ECO:0007669"/>
    <property type="project" value="TreeGrafter"/>
</dbReference>
<feature type="domain" description="Protein kinase" evidence="6">
    <location>
        <begin position="1"/>
        <end position="118"/>
    </location>
</feature>
<dbReference type="SUPFAM" id="SSF56112">
    <property type="entry name" value="Protein kinase-like (PK-like)"/>
    <property type="match status" value="1"/>
</dbReference>
<dbReference type="PANTHER" id="PTHR27002:SF925">
    <property type="entry name" value="RECEPTOR-LIKE SERINE_THREONINE-PROTEIN KINASE"/>
    <property type="match status" value="1"/>
</dbReference>
<dbReference type="InterPro" id="IPR000719">
    <property type="entry name" value="Prot_kinase_dom"/>
</dbReference>
<sequence length="150" mass="15965">MAPEYALQGLFSMKSDVFSFGVLVLEIVSGKRNTGFYLTDTLNLLGHAWELWVSGRGVELMDPEVGCSSASAALRYINVGLLCVQENPNDRPNMSAVISMLSSTELGTPLPAPKQPAFSTTTAPSSVLVVNVSAGKYSVNDLTVSAPQPR</sequence>
<reference evidence="7" key="1">
    <citation type="submission" date="2020-06" db="EMBL/GenBank/DDBJ databases">
        <authorList>
            <person name="Li T."/>
            <person name="Hu X."/>
            <person name="Zhang T."/>
            <person name="Song X."/>
            <person name="Zhang H."/>
            <person name="Dai N."/>
            <person name="Sheng W."/>
            <person name="Hou X."/>
            <person name="Wei L."/>
        </authorList>
    </citation>
    <scope>NUCLEOTIDE SEQUENCE</scope>
    <source>
        <strain evidence="7">G01</strain>
        <tissue evidence="7">Leaf</tissue>
    </source>
</reference>
<dbReference type="Gene3D" id="1.10.510.10">
    <property type="entry name" value="Transferase(Phosphotransferase) domain 1"/>
    <property type="match status" value="1"/>
</dbReference>
<reference evidence="7" key="2">
    <citation type="journal article" date="2024" name="Plant">
        <title>Genomic evolution and insights into agronomic trait innovations of Sesamum species.</title>
        <authorList>
            <person name="Miao H."/>
            <person name="Wang L."/>
            <person name="Qu L."/>
            <person name="Liu H."/>
            <person name="Sun Y."/>
            <person name="Le M."/>
            <person name="Wang Q."/>
            <person name="Wei S."/>
            <person name="Zheng Y."/>
            <person name="Lin W."/>
            <person name="Duan Y."/>
            <person name="Cao H."/>
            <person name="Xiong S."/>
            <person name="Wang X."/>
            <person name="Wei L."/>
            <person name="Li C."/>
            <person name="Ma Q."/>
            <person name="Ju M."/>
            <person name="Zhao R."/>
            <person name="Li G."/>
            <person name="Mu C."/>
            <person name="Tian Q."/>
            <person name="Mei H."/>
            <person name="Zhang T."/>
            <person name="Gao T."/>
            <person name="Zhang H."/>
        </authorList>
    </citation>
    <scope>NUCLEOTIDE SEQUENCE</scope>
    <source>
        <strain evidence="7">G01</strain>
    </source>
</reference>
<evidence type="ECO:0000259" key="6">
    <source>
        <dbReference type="PROSITE" id="PS50011"/>
    </source>
</evidence>
<evidence type="ECO:0000256" key="1">
    <source>
        <dbReference type="ARBA" id="ARBA00022527"/>
    </source>
</evidence>
<name>A0AAW2MB99_9LAMI</name>
<dbReference type="GO" id="GO:0005524">
    <property type="term" value="F:ATP binding"/>
    <property type="evidence" value="ECO:0007669"/>
    <property type="project" value="UniProtKB-KW"/>
</dbReference>
<dbReference type="PROSITE" id="PS50011">
    <property type="entry name" value="PROTEIN_KINASE_DOM"/>
    <property type="match status" value="1"/>
</dbReference>
<evidence type="ECO:0000256" key="2">
    <source>
        <dbReference type="ARBA" id="ARBA00022679"/>
    </source>
</evidence>
<comment type="caution">
    <text evidence="7">The sequence shown here is derived from an EMBL/GenBank/DDBJ whole genome shotgun (WGS) entry which is preliminary data.</text>
</comment>
<dbReference type="PANTHER" id="PTHR27002">
    <property type="entry name" value="RECEPTOR-LIKE SERINE/THREONINE-PROTEIN KINASE SD1-8"/>
    <property type="match status" value="1"/>
</dbReference>
<keyword evidence="2" id="KW-0808">Transferase</keyword>
<keyword evidence="5" id="KW-0067">ATP-binding</keyword>
<evidence type="ECO:0000256" key="3">
    <source>
        <dbReference type="ARBA" id="ARBA00022741"/>
    </source>
</evidence>
<dbReference type="Pfam" id="PF07714">
    <property type="entry name" value="PK_Tyr_Ser-Thr"/>
    <property type="match status" value="1"/>
</dbReference>
<protein>
    <submittedName>
        <fullName evidence="7">G-type lectin S-receptor-like serine/threonine-protein kinase</fullName>
    </submittedName>
</protein>
<proteinExistence type="predicted"/>